<dbReference type="Gene3D" id="3.60.120.10">
    <property type="entry name" value="Anthranilate synthase"/>
    <property type="match status" value="1"/>
</dbReference>
<evidence type="ECO:0000259" key="1">
    <source>
        <dbReference type="Pfam" id="PF00425"/>
    </source>
</evidence>
<reference evidence="2 3" key="1">
    <citation type="submission" date="2021-01" db="EMBL/GenBank/DDBJ databases">
        <title>Sequencing the genomes of 1000 actinobacteria strains.</title>
        <authorList>
            <person name="Klenk H.-P."/>
        </authorList>
    </citation>
    <scope>NUCLEOTIDE SEQUENCE [LARGE SCALE GENOMIC DNA]</scope>
    <source>
        <strain evidence="2 3">DSM 100204</strain>
    </source>
</reference>
<sequence length="406" mass="41836">MRKVGPYGVETLPKVCAAYCGPATAVDVPAAPAACRSALTERARLQWRLGDGGDPAALAEEFLAAHGLALHDLTRPAPAHHDTGACGAALYLSAAAGAHLAGATTTAPEPAPALPDLAVVVYDHGRTRATPAGPPPPWWLGTWTESWTPRQHADAVDAVRAAIGRGDVYQTNLVGHAAARYSGDPLPALSRLGTLPGARYGGVLTGDGWAIGCASPETLVEVTDGHLITRPIKGTRPATAAGRSELLASAKERAEHIMIVDLERNDLARIARTGTVRVDDLFAVRRWCDLWQAESTVRAAAADGLGLADLLRATCPGGSVTGAPKHAALTQISALEPVGRGASMGALGWVAPGRVDLGLTIRTAAADGELLHTWAGGGITWDSDPHAEVAEAAAKTAPIRATLAGR</sequence>
<dbReference type="PANTHER" id="PTHR11236:SF9">
    <property type="entry name" value="ANTHRANILATE SYNTHASE COMPONENT 1"/>
    <property type="match status" value="1"/>
</dbReference>
<keyword evidence="2" id="KW-0808">Transferase</keyword>
<dbReference type="Proteomes" id="UP000764837">
    <property type="component" value="Unassembled WGS sequence"/>
</dbReference>
<dbReference type="EC" id="2.6.1.85" evidence="2"/>
<keyword evidence="2" id="KW-0032">Aminotransferase</keyword>
<dbReference type="EMBL" id="JAFBBP010000001">
    <property type="protein sequence ID" value="MBM7495182.1"/>
    <property type="molecule type" value="Genomic_DNA"/>
</dbReference>
<protein>
    <submittedName>
        <fullName evidence="2">Para-aminobenzoate synthetase component 1</fullName>
        <ecNumber evidence="2">2.6.1.85</ecNumber>
    </submittedName>
</protein>
<feature type="domain" description="Chorismate-utilising enzyme C-terminal" evidence="1">
    <location>
        <begin position="150"/>
        <end position="395"/>
    </location>
</feature>
<name>A0ABS2M4B5_9ACTN</name>
<comment type="caution">
    <text evidence="2">The sequence shown here is derived from an EMBL/GenBank/DDBJ whole genome shotgun (WGS) entry which is preliminary data.</text>
</comment>
<keyword evidence="3" id="KW-1185">Reference proteome</keyword>
<organism evidence="2 3">
    <name type="scientific">Micromonospora luteifusca</name>
    <dbReference type="NCBI Taxonomy" id="709860"/>
    <lineage>
        <taxon>Bacteria</taxon>
        <taxon>Bacillati</taxon>
        <taxon>Actinomycetota</taxon>
        <taxon>Actinomycetes</taxon>
        <taxon>Micromonosporales</taxon>
        <taxon>Micromonosporaceae</taxon>
        <taxon>Micromonospora</taxon>
    </lineage>
</organism>
<gene>
    <name evidence="2" type="ORF">JOD64_006404</name>
</gene>
<dbReference type="PRINTS" id="PR00095">
    <property type="entry name" value="ANTSNTHASEI"/>
</dbReference>
<proteinExistence type="predicted"/>
<dbReference type="PANTHER" id="PTHR11236">
    <property type="entry name" value="AMINOBENZOATE/ANTHRANILATE SYNTHASE"/>
    <property type="match status" value="1"/>
</dbReference>
<evidence type="ECO:0000313" key="3">
    <source>
        <dbReference type="Proteomes" id="UP000764837"/>
    </source>
</evidence>
<dbReference type="InterPro" id="IPR015890">
    <property type="entry name" value="Chorismate_C"/>
</dbReference>
<dbReference type="Pfam" id="PF00425">
    <property type="entry name" value="Chorismate_bind"/>
    <property type="match status" value="1"/>
</dbReference>
<accession>A0ABS2M4B5</accession>
<dbReference type="InterPro" id="IPR019999">
    <property type="entry name" value="Anth_synth_I-like"/>
</dbReference>
<dbReference type="SUPFAM" id="SSF56322">
    <property type="entry name" value="ADC synthase"/>
    <property type="match status" value="1"/>
</dbReference>
<evidence type="ECO:0000313" key="2">
    <source>
        <dbReference type="EMBL" id="MBM7495182.1"/>
    </source>
</evidence>
<dbReference type="GO" id="GO:0046820">
    <property type="term" value="F:4-amino-4-deoxychorismate synthase activity"/>
    <property type="evidence" value="ECO:0007669"/>
    <property type="project" value="UniProtKB-EC"/>
</dbReference>
<dbReference type="InterPro" id="IPR005801">
    <property type="entry name" value="ADC_synthase"/>
</dbReference>